<dbReference type="Gene3D" id="3.20.20.370">
    <property type="entry name" value="Glycoside hydrolase/deacetylase"/>
    <property type="match status" value="1"/>
</dbReference>
<dbReference type="InterPro" id="IPR031730">
    <property type="entry name" value="Carbam_trans_C"/>
</dbReference>
<evidence type="ECO:0000256" key="5">
    <source>
        <dbReference type="ARBA" id="ARBA00032976"/>
    </source>
</evidence>
<dbReference type="InterPro" id="IPR038152">
    <property type="entry name" value="Carbam_trans_C_sf"/>
</dbReference>
<proteinExistence type="inferred from homology"/>
<dbReference type="PANTHER" id="PTHR34847">
    <property type="entry name" value="NODULATION PROTEIN U"/>
    <property type="match status" value="1"/>
</dbReference>
<reference evidence="7 8" key="1">
    <citation type="submission" date="2018-07" db="EMBL/GenBank/DDBJ databases">
        <title>Venubactetium sediminum gen. nov., sp. nov., isolated from a marine solar saltern.</title>
        <authorList>
            <person name="Wang S."/>
        </authorList>
    </citation>
    <scope>NUCLEOTIDE SEQUENCE [LARGE SCALE GENOMIC DNA]</scope>
    <source>
        <strain evidence="7 8">WD2A32</strain>
    </source>
</reference>
<evidence type="ECO:0000256" key="2">
    <source>
        <dbReference type="ARBA" id="ARBA00006129"/>
    </source>
</evidence>
<comment type="similarity">
    <text evidence="3">Belongs to the polysaccharide deacetylase family.</text>
</comment>
<sequence>MVSAPAGSRPQAAVHVDLDGASQIFRHNGWDYPYADDPVFETGVPALLQFLKHNNLHATLFTIAADLDDPVKRPLLEQAVAEGHEVASHTIRHSELNTLDPAAKRAEIVDSKRKLESELGVRVEGFRAPSYSIDRDSLELIAEAGYRYDSSTFPQRRFAERLQVPAIPPAPYRPLLDRPLVELPLPINRVTGLPFHPSYSLILGQGYFRRSLSAYARARLPVVLLFHLIDFAEPLPSDRLAGFKSRILTLSHRSAAAKRRQCRKVIEHVRESFDIVETSALLRNMNSEQQMSKVVLGISTTHETGAAVYEGHRCRAAVSEERMDRVKFSTKYPPKKSIKAAVAASGVDPRDITDVVVAGLPAGRLFRRLAAGQLQDTFDFHGWNDYFPHFNKVLYRGFAFSRALGYRRVLDFLRQEYGIRPNLHFVDHHRCHAAAAHRTAPFADSLIVTADGVGDGLSITISEGRQGRINLLHEVPYPHSFGQFYTACTQILGFRANRHEGKITGLSGYGEVNPELYAKVKSTIRRSGPDFRLDKRYYSEGIVRGFSLAKLRKGEDLFDTLQYRDYKPPLKKLVEGYSREDVAAVFQKLLEEEVIEVVRPFAERTGMKNLSLCGGLFANVKLNAVLFRALNFDNVYVYPHMGDGGLCAGAALEFLQAEPEPFDDVYFGPGYSEDEMAEALREAAGDDLQFERHDDVEDTIAGLLADGNVVARFDGRMEFGPRALCNRSILYSAGDPKANDWLNKRLGRTEFMPFAPVAMAERAGSMFMDIEGTEHACKFMTIILDCTEWTKKNCPAVVHVDGTARPQLVTPAINPSMHRILECYEKRTGIPLLVNTSFNMHEEPIVCSPRDAVRAFLASRLDYLAMGPFVARIGEAAARKDSRQDSVLVASG</sequence>
<dbReference type="SUPFAM" id="SSF53067">
    <property type="entry name" value="Actin-like ATPase domain"/>
    <property type="match status" value="1"/>
</dbReference>
<dbReference type="AlphaFoldDB" id="A0A369TAD7"/>
<dbReference type="Pfam" id="PF01522">
    <property type="entry name" value="Polysacc_deac_1"/>
    <property type="match status" value="1"/>
</dbReference>
<evidence type="ECO:0000313" key="8">
    <source>
        <dbReference type="Proteomes" id="UP000253941"/>
    </source>
</evidence>
<dbReference type="GO" id="GO:0005975">
    <property type="term" value="P:carbohydrate metabolic process"/>
    <property type="evidence" value="ECO:0007669"/>
    <property type="project" value="InterPro"/>
</dbReference>
<dbReference type="GO" id="GO:0016810">
    <property type="term" value="F:hydrolase activity, acting on carbon-nitrogen (but not peptide) bonds"/>
    <property type="evidence" value="ECO:0007669"/>
    <property type="project" value="InterPro"/>
</dbReference>
<dbReference type="PROSITE" id="PS51677">
    <property type="entry name" value="NODB"/>
    <property type="match status" value="1"/>
</dbReference>
<feature type="domain" description="NodB homology" evidence="6">
    <location>
        <begin position="28"/>
        <end position="169"/>
    </location>
</feature>
<dbReference type="InterPro" id="IPR011330">
    <property type="entry name" value="Glyco_hydro/deAcase_b/a-brl"/>
</dbReference>
<evidence type="ECO:0000256" key="3">
    <source>
        <dbReference type="ARBA" id="ARBA00010973"/>
    </source>
</evidence>
<dbReference type="EMBL" id="QPMH01000006">
    <property type="protein sequence ID" value="RDD62291.1"/>
    <property type="molecule type" value="Genomic_DNA"/>
</dbReference>
<dbReference type="PANTHER" id="PTHR34847:SF1">
    <property type="entry name" value="NODULATION PROTEIN U"/>
    <property type="match status" value="1"/>
</dbReference>
<dbReference type="Gene3D" id="3.90.870.20">
    <property type="entry name" value="Carbamoyltransferase, C-terminal domain"/>
    <property type="match status" value="1"/>
</dbReference>
<protein>
    <recommendedName>
        <fullName evidence="4">Chitooligosaccharide deacetylase</fullName>
    </recommendedName>
    <alternativeName>
        <fullName evidence="5">Nodulation protein B</fullName>
    </alternativeName>
</protein>
<organism evidence="7 8">
    <name type="scientific">Ferruginivarius sediminum</name>
    <dbReference type="NCBI Taxonomy" id="2661937"/>
    <lineage>
        <taxon>Bacteria</taxon>
        <taxon>Pseudomonadati</taxon>
        <taxon>Pseudomonadota</taxon>
        <taxon>Alphaproteobacteria</taxon>
        <taxon>Rhodospirillales</taxon>
        <taxon>Rhodospirillaceae</taxon>
        <taxon>Ferruginivarius</taxon>
    </lineage>
</organism>
<evidence type="ECO:0000313" key="7">
    <source>
        <dbReference type="EMBL" id="RDD62291.1"/>
    </source>
</evidence>
<dbReference type="InterPro" id="IPR002509">
    <property type="entry name" value="NODB_dom"/>
</dbReference>
<name>A0A369TAD7_9PROT</name>
<dbReference type="InterPro" id="IPR043129">
    <property type="entry name" value="ATPase_NBD"/>
</dbReference>
<accession>A0A369TAD7</accession>
<evidence type="ECO:0000256" key="4">
    <source>
        <dbReference type="ARBA" id="ARBA00020071"/>
    </source>
</evidence>
<evidence type="ECO:0000259" key="6">
    <source>
        <dbReference type="PROSITE" id="PS51677"/>
    </source>
</evidence>
<comment type="similarity">
    <text evidence="2">Belongs to the NodU/CmcH family.</text>
</comment>
<dbReference type="Proteomes" id="UP000253941">
    <property type="component" value="Unassembled WGS sequence"/>
</dbReference>
<dbReference type="InterPro" id="IPR051338">
    <property type="entry name" value="NodU/CmcH_Carbamoyltrnsfr"/>
</dbReference>
<comment type="function">
    <text evidence="1">Is involved in generating a small heat-stable compound (Nod), an acylated oligomer of N-acetylglucosamine, that stimulates mitosis in various plant protoplasts.</text>
</comment>
<dbReference type="InterPro" id="IPR003696">
    <property type="entry name" value="Carbtransf_dom"/>
</dbReference>
<dbReference type="Pfam" id="PF16861">
    <property type="entry name" value="Carbam_trans_C"/>
    <property type="match status" value="1"/>
</dbReference>
<dbReference type="CDD" id="cd24100">
    <property type="entry name" value="ASKHA_NBD_MJ1051-like_N"/>
    <property type="match status" value="1"/>
</dbReference>
<dbReference type="SUPFAM" id="SSF88713">
    <property type="entry name" value="Glycoside hydrolase/deacetylase"/>
    <property type="match status" value="1"/>
</dbReference>
<gene>
    <name evidence="7" type="ORF">DRB17_08655</name>
</gene>
<dbReference type="Pfam" id="PF02543">
    <property type="entry name" value="Carbam_trans_N"/>
    <property type="match status" value="1"/>
</dbReference>
<dbReference type="RefSeq" id="WP_114581803.1">
    <property type="nucleotide sequence ID" value="NZ_QPMH01000006.1"/>
</dbReference>
<keyword evidence="8" id="KW-1185">Reference proteome</keyword>
<comment type="caution">
    <text evidence="7">The sequence shown here is derived from an EMBL/GenBank/DDBJ whole genome shotgun (WGS) entry which is preliminary data.</text>
</comment>
<evidence type="ECO:0000256" key="1">
    <source>
        <dbReference type="ARBA" id="ARBA00003236"/>
    </source>
</evidence>
<dbReference type="Gene3D" id="3.30.420.40">
    <property type="match status" value="2"/>
</dbReference>